<protein>
    <recommendedName>
        <fullName evidence="2">Solute-binding protein family 3/N-terminal domain-containing protein</fullName>
    </recommendedName>
</protein>
<sequence>MQTIDDDTRKAIAPTGKLRVAIAVGTAISAVWTARSAETGKPVGPTVDLAEILAERTGLPLELVELGSSGKIIETANDGIWDVSFTPVDAERKQAADFGPNHFLGISTYMVPAGSTLQHVDDVNREGIRAWGVENTATIRSARKAATNTTVQGAANLDEAVQKFTAGEIDALAIGKESIESLLPQFPGSRMLEGHYHAAGTAVVVPHGHDKALEVFSVIMEELKADGTVQRIFAKHGMPSATVAPAGHYA</sequence>
<dbReference type="Pfam" id="PF00497">
    <property type="entry name" value="SBP_bac_3"/>
    <property type="match status" value="1"/>
</dbReference>
<dbReference type="Proteomes" id="UP000602745">
    <property type="component" value="Unassembled WGS sequence"/>
</dbReference>
<dbReference type="AlphaFoldDB" id="A0A8J3DVN8"/>
<dbReference type="PANTHER" id="PTHR35936:SF17">
    <property type="entry name" value="ARGININE-BINDING EXTRACELLULAR PROTEIN ARTP"/>
    <property type="match status" value="1"/>
</dbReference>
<dbReference type="EMBL" id="BMCP01000002">
    <property type="protein sequence ID" value="GGE48067.1"/>
    <property type="molecule type" value="Genomic_DNA"/>
</dbReference>
<accession>A0A8J3DVN8</accession>
<dbReference type="SUPFAM" id="SSF53850">
    <property type="entry name" value="Periplasmic binding protein-like II"/>
    <property type="match status" value="1"/>
</dbReference>
<evidence type="ECO:0000313" key="3">
    <source>
        <dbReference type="EMBL" id="GGE48067.1"/>
    </source>
</evidence>
<organism evidence="3 4">
    <name type="scientific">Agaricicola taiwanensis</name>
    <dbReference type="NCBI Taxonomy" id="591372"/>
    <lineage>
        <taxon>Bacteria</taxon>
        <taxon>Pseudomonadati</taxon>
        <taxon>Pseudomonadota</taxon>
        <taxon>Alphaproteobacteria</taxon>
        <taxon>Rhodobacterales</taxon>
        <taxon>Paracoccaceae</taxon>
        <taxon>Agaricicola</taxon>
    </lineage>
</organism>
<evidence type="ECO:0000259" key="2">
    <source>
        <dbReference type="SMART" id="SM00062"/>
    </source>
</evidence>
<keyword evidence="4" id="KW-1185">Reference proteome</keyword>
<name>A0A8J3DVN8_9RHOB</name>
<keyword evidence="1" id="KW-0732">Signal</keyword>
<dbReference type="PANTHER" id="PTHR35936">
    <property type="entry name" value="MEMBRANE-BOUND LYTIC MUREIN TRANSGLYCOSYLASE F"/>
    <property type="match status" value="1"/>
</dbReference>
<gene>
    <name evidence="3" type="ORF">GCM10007276_26620</name>
</gene>
<dbReference type="RefSeq" id="WP_188410200.1">
    <property type="nucleotide sequence ID" value="NZ_BMCP01000002.1"/>
</dbReference>
<comment type="caution">
    <text evidence="3">The sequence shown here is derived from an EMBL/GenBank/DDBJ whole genome shotgun (WGS) entry which is preliminary data.</text>
</comment>
<dbReference type="InterPro" id="IPR001638">
    <property type="entry name" value="Solute-binding_3/MltF_N"/>
</dbReference>
<dbReference type="Gene3D" id="3.40.190.10">
    <property type="entry name" value="Periplasmic binding protein-like II"/>
    <property type="match status" value="2"/>
</dbReference>
<feature type="domain" description="Solute-binding protein family 3/N-terminal" evidence="2">
    <location>
        <begin position="17"/>
        <end position="239"/>
    </location>
</feature>
<evidence type="ECO:0000313" key="4">
    <source>
        <dbReference type="Proteomes" id="UP000602745"/>
    </source>
</evidence>
<reference evidence="3" key="1">
    <citation type="journal article" date="2014" name="Int. J. Syst. Evol. Microbiol.">
        <title>Complete genome sequence of Corynebacterium casei LMG S-19264T (=DSM 44701T), isolated from a smear-ripened cheese.</title>
        <authorList>
            <consortium name="US DOE Joint Genome Institute (JGI-PGF)"/>
            <person name="Walter F."/>
            <person name="Albersmeier A."/>
            <person name="Kalinowski J."/>
            <person name="Ruckert C."/>
        </authorList>
    </citation>
    <scope>NUCLEOTIDE SEQUENCE</scope>
    <source>
        <strain evidence="3">CCM 7684</strain>
    </source>
</reference>
<evidence type="ECO:0000256" key="1">
    <source>
        <dbReference type="ARBA" id="ARBA00022729"/>
    </source>
</evidence>
<proteinExistence type="predicted"/>
<reference evidence="3" key="2">
    <citation type="submission" date="2020-09" db="EMBL/GenBank/DDBJ databases">
        <authorList>
            <person name="Sun Q."/>
            <person name="Sedlacek I."/>
        </authorList>
    </citation>
    <scope>NUCLEOTIDE SEQUENCE</scope>
    <source>
        <strain evidence="3">CCM 7684</strain>
    </source>
</reference>
<dbReference type="SMART" id="SM00062">
    <property type="entry name" value="PBPb"/>
    <property type="match status" value="1"/>
</dbReference>